<organism evidence="2 3">
    <name type="scientific">Plectosphaerella plurivora</name>
    <dbReference type="NCBI Taxonomy" id="936078"/>
    <lineage>
        <taxon>Eukaryota</taxon>
        <taxon>Fungi</taxon>
        <taxon>Dikarya</taxon>
        <taxon>Ascomycota</taxon>
        <taxon>Pezizomycotina</taxon>
        <taxon>Sordariomycetes</taxon>
        <taxon>Hypocreomycetidae</taxon>
        <taxon>Glomerellales</taxon>
        <taxon>Plectosphaerellaceae</taxon>
        <taxon>Plectosphaerella</taxon>
    </lineage>
</organism>
<accession>A0A9P8VL03</accession>
<evidence type="ECO:0000313" key="3">
    <source>
        <dbReference type="Proteomes" id="UP000770015"/>
    </source>
</evidence>
<dbReference type="AlphaFoldDB" id="A0A9P8VL03"/>
<keyword evidence="1" id="KW-1133">Transmembrane helix</keyword>
<comment type="caution">
    <text evidence="2">The sequence shown here is derived from an EMBL/GenBank/DDBJ whole genome shotgun (WGS) entry which is preliminary data.</text>
</comment>
<evidence type="ECO:0000256" key="1">
    <source>
        <dbReference type="SAM" id="Phobius"/>
    </source>
</evidence>
<reference evidence="2" key="1">
    <citation type="journal article" date="2021" name="Nat. Commun.">
        <title>Genetic determinants of endophytism in the Arabidopsis root mycobiome.</title>
        <authorList>
            <person name="Mesny F."/>
            <person name="Miyauchi S."/>
            <person name="Thiergart T."/>
            <person name="Pickel B."/>
            <person name="Atanasova L."/>
            <person name="Karlsson M."/>
            <person name="Huettel B."/>
            <person name="Barry K.W."/>
            <person name="Haridas S."/>
            <person name="Chen C."/>
            <person name="Bauer D."/>
            <person name="Andreopoulos W."/>
            <person name="Pangilinan J."/>
            <person name="LaButti K."/>
            <person name="Riley R."/>
            <person name="Lipzen A."/>
            <person name="Clum A."/>
            <person name="Drula E."/>
            <person name="Henrissat B."/>
            <person name="Kohler A."/>
            <person name="Grigoriev I.V."/>
            <person name="Martin F.M."/>
            <person name="Hacquard S."/>
        </authorList>
    </citation>
    <scope>NUCLEOTIDE SEQUENCE</scope>
    <source>
        <strain evidence="2">MPI-SDFR-AT-0117</strain>
    </source>
</reference>
<keyword evidence="1" id="KW-0472">Membrane</keyword>
<name>A0A9P8VL03_9PEZI</name>
<evidence type="ECO:0000313" key="2">
    <source>
        <dbReference type="EMBL" id="KAH6696776.1"/>
    </source>
</evidence>
<feature type="transmembrane region" description="Helical" evidence="1">
    <location>
        <begin position="60"/>
        <end position="79"/>
    </location>
</feature>
<dbReference type="Proteomes" id="UP000770015">
    <property type="component" value="Unassembled WGS sequence"/>
</dbReference>
<protein>
    <submittedName>
        <fullName evidence="2">Uncharacterized protein</fullName>
    </submittedName>
</protein>
<proteinExistence type="predicted"/>
<sequence length="83" mass="8958">MPYNSAKEELVQVGVFRLRRGQLIAGEPDRVVNIVLAVLVVLTVLVVLVVFIILAFPVVLAILIVLVLITVALVAGIVYRPLG</sequence>
<feature type="transmembrane region" description="Helical" evidence="1">
    <location>
        <begin position="31"/>
        <end position="54"/>
    </location>
</feature>
<keyword evidence="3" id="KW-1185">Reference proteome</keyword>
<keyword evidence="1" id="KW-0812">Transmembrane</keyword>
<gene>
    <name evidence="2" type="ORF">F5X68DRAFT_226184</name>
</gene>
<dbReference type="EMBL" id="JAGSXJ010000001">
    <property type="protein sequence ID" value="KAH6696776.1"/>
    <property type="molecule type" value="Genomic_DNA"/>
</dbReference>